<evidence type="ECO:0000256" key="1">
    <source>
        <dbReference type="SAM" id="Coils"/>
    </source>
</evidence>
<reference evidence="6" key="1">
    <citation type="submission" date="2025-08" db="UniProtKB">
        <authorList>
            <consortium name="Ensembl"/>
        </authorList>
    </citation>
    <scope>IDENTIFICATION</scope>
    <source>
        <strain evidence="6">Glennie</strain>
    </source>
</reference>
<dbReference type="GO" id="GO:0005654">
    <property type="term" value="C:nucleoplasm"/>
    <property type="evidence" value="ECO:0007669"/>
    <property type="project" value="Ensembl"/>
</dbReference>
<feature type="domain" description="Centromere protein Cenp-F leucine-rich repeat-containing" evidence="3">
    <location>
        <begin position="2177"/>
        <end position="2322"/>
    </location>
</feature>
<dbReference type="GO" id="GO:0008017">
    <property type="term" value="F:microtubule binding"/>
    <property type="evidence" value="ECO:0007669"/>
    <property type="project" value="InterPro"/>
</dbReference>
<dbReference type="Proteomes" id="UP000002279">
    <property type="component" value="Unplaced"/>
</dbReference>
<feature type="coiled-coil region" evidence="1">
    <location>
        <begin position="652"/>
        <end position="774"/>
    </location>
</feature>
<dbReference type="InterPro" id="IPR043513">
    <property type="entry name" value="Cenp-F"/>
</dbReference>
<dbReference type="GO" id="GO:0005635">
    <property type="term" value="C:nuclear envelope"/>
    <property type="evidence" value="ECO:0007669"/>
    <property type="project" value="Ensembl"/>
</dbReference>
<feature type="compositionally biased region" description="Polar residues" evidence="2">
    <location>
        <begin position="137"/>
        <end position="157"/>
    </location>
</feature>
<dbReference type="GO" id="GO:0000922">
    <property type="term" value="C:spindle pole"/>
    <property type="evidence" value="ECO:0000318"/>
    <property type="project" value="GO_Central"/>
</dbReference>
<feature type="domain" description="Centromere protein Cenp-F N-terminal" evidence="4">
    <location>
        <begin position="1"/>
        <end position="303"/>
    </location>
</feature>
<feature type="coiled-coil region" evidence="1">
    <location>
        <begin position="1049"/>
        <end position="1136"/>
    </location>
</feature>
<accession>A0A6I8P3D7</accession>
<feature type="coiled-coil region" evidence="1">
    <location>
        <begin position="503"/>
        <end position="623"/>
    </location>
</feature>
<dbReference type="GO" id="GO:0097539">
    <property type="term" value="C:ciliary transition fiber"/>
    <property type="evidence" value="ECO:0007669"/>
    <property type="project" value="Ensembl"/>
</dbReference>
<feature type="region of interest" description="Disordered" evidence="2">
    <location>
        <begin position="2877"/>
        <end position="2988"/>
    </location>
</feature>
<dbReference type="Pfam" id="PF10481">
    <property type="entry name" value="CENP-F_N"/>
    <property type="match status" value="1"/>
</dbReference>
<feature type="coiled-coil region" evidence="1">
    <location>
        <begin position="2623"/>
        <end position="2732"/>
    </location>
</feature>
<sequence>MSWAVEEWKEGLSTRALQKIQELESQLDKLKKERQQRQFQLESLEAALQKQKQKVENEKTEAATLKRENQSLMEMCDNLEKTRQKISHDLQVKESQVNYQEGQLNSSKRQIEKLELELKRCKSELERGQQALLPGDSSLSVSSTPQKSFTAPLTPSQYHNDAKYKELQEKYNKEVEERKRLEAEVKVMQVQKMNQALPQSTVNHREIARHQTSSSVFSWQQEKTPNRFSANIQETPLKRGFSACHFPWEQEETPNKPERKEANTSICDNSCNSQLMDQLKAQNQELRSEVSELERLLQGQEKDMKGHMNKLQEIQIQLEKTRLELMEKDKTLSKSRDELTRTAAQLDQALDKGTMLEQKMKKMSEELSCQRQNAESARCSLEQKIKEKEKEYQEELSRQQRSLQGLDQELTQIKAKLSQELQQAKNAHNALQAEFDKMVSVKLQLEKSSDELTQKLYRTEQALQASQTQENDLRRNFEPSGSTCSSSVKQPKVREDIEFFACLEGMKQEKDILRNQTDQKEREVRHLEEELKETKKCLKQSQNFAEEMKDQNASREAMLKTLQEKLTQQENSLTLEKLKLAVADLEKQREFSQDLLKKREHHIEQLNNKLSRVERESETIMSALGLKEKECEELKRETVLFSQWKSENEQLLNQLGADKERLQSTINNLEVRLQNQQLKNHEEKERIKIMENEKESFSVEMKNLQKKMEGKSAELEAQKLAYAELQQKAECSDRKYKKEIENMSWKIAQLTGQVEELEEKLQSESNEALERAQRYHELQADYEKISKLVKFKDDSALMTADDCRPLLVFEQQSMMNNSPTDVVIGEKQSFFLGETGQSTDLSLGVGKYEKNVALLQEKVSSLEISLETQKQLNIDLQTQCEELVKIKAEIEENLIKAEQMHQSFVAETNQRVSKLQEDTSAQQNVVNEALVALEDREKQLQTLNEKLETGQVEIQDLKTNNKLLEDSIKQLHLVSETLSSEKKEMSGILTLKEEEIEDLTKENGNLKQLNATLHQEKINLVQENLTISNCVAEREKNISELSKSYNEQRLALCQRCEEAEKDLRIIQEKYKSLEERNMNLECVANEHSSNLEVRKYELEQLESALAKERKEYQCRLVSSEEKNRNLIQELDRVQGAFKAEIEEIQNVSQVEISSLRQDISDFKALQSTMQEKHDALLRENEKLMEANQIKDEEQRRELTLVENLTAEQIKESVEEKEKELNQFQVQLEVLQQDLKARDIAVDSYSIKVGVLEAAVKTLEHRLRESESEKETLQQEMQLIKGELKASDSKFQEVQLKDQSLDLSAYEDSKREMDEKYASILQELSSSQNDNEQLLASLQATKSKLSKLEKMYEMLQIEKLELTSALNESKSECIMAEEVEKMVNDVKTPIKENIVCQDDCMEQSGKDDVGEPTGEPELESLKLQGSDVEGSAADYENLKLSNQKVQMHFVELQDKFSTLQSEHKILYDQHCTMSSKMSELQSYINTLKAENSVLSANLKNINPDLVSQVSPTKGDFELGESEPLFSTPSVKEIPSLTSCVESSFYKNLFDQTGESSLLTSLAENSLENQVRADIELAHCSPGTDNRTKKDIETDLEMKIKELETLCQVHQQSMKKLQDKLENQEMMKNDEIQTLKQLLCSERKELDCLRKQCSSENEQWQQKLTSLTLEMESKLAAEKKQTEHLSLELEVARLQLQGLDLSSRSLLCARIEDTTLAENESSGLGDSEENILGPEEEIQKDGDLQTKIPCDVKQEGSPKNEAGTVLPGIGSGEQTSEIKGGTSPVRNSEPSECYSELSFCSQETSLAPMDFLENQVSIQNMQVKHIPNENLNLLQDAEESDKKEDKLLSEIKELDPKMDLQKQELTAKSGSHRELAKLVLLLEREKSGLNEKVESLSCENQQLSHKVAVLEKLNSELEICEVRVADVTAINDDIAVAERVWKEKCLEIEKELKRVKSEKANVENHALTMESDFEELQTQRRNLENDNENKRETITSLQEQLSVITSERNQLTEELNALSEEKAIVGQDCEKLKEKIKDFETSEEESIRHIQRVESEVKEKTVLVQALSSDINHLSRDKDCLQSQLQNLDKTMQAFILEKEELQKQTKQLNEEKELLLQELETVQTKLSSSEGEIVKLSTSLKGSQIEKGEIAARLNSTQEEVHQMRNGIEKLKMHIEADEKEKQHITGKLKESERKADSLQDKIEALERQLQMAEENQEAMILDAETAKMEAETLKTKIEELTGRLQGLELEFGALRLEKENVIEEKETIAKDLQEKQDRMSELESCNSSFEKLLENKEQEIVRMEEESKNAIELLQVQLKDLKDKIETLLSEHKAYKVTEHDLISQVDDLERDKVQLLQQLEETQSNNASLDLSLKDLIQELEGHKQKLGEKMAENEVLLIQVKDAEQLSLKLSQIENERDLWEKERVDLQNRTMELEHKNQVLSKNETLRDTLEALQSSYKNLENVLELTKAEKLALLEKVNAMTENNTILQRKMSDTIQNMTVLQEEFTGEKNGLIEKVMVMEKQAEMNKVQIDKITLENSNLKKSLDCVQKELKEKEVKMAEEITEYQSRLNEADKKHQAILMDANEQHKIEIQAYQDKLNSTDQCLNLQRLEMNILRTSKEELTHSLKTTNQVLEELQKTKVDNLKYVAQLKKENDSIRGKLQMLLKSCKQLEKEKGALQKEMTEREALQKQKQSPAASVRLEELMAQLKDLKEAFEEKSKEADENLDKYCSLIVNYNKLEEANEMLKTQVFLLNSQLSQPVKRTLRSSPSQCAGHAAKSPVHLDGEKTTPKGGNKLSGKRSRPHGTKDSFGGSEPCTPETSSKRLRKGMTPSLRSSDHSDCELPGLPEIVQKGFADIPTGKTSPYVLRRTTLPTRTSPRLAAQKLSPSTQCSQKSPLKNLVETSKPTAGGSRSQKVTEAQAHTAGLLAARMGSTGRSPLSVNNLSKKISAGSPRETLKAKKGRPATNQQLSSEPNQQDENCRVQ</sequence>
<dbReference type="GO" id="GO:0042803">
    <property type="term" value="F:protein homodimerization activity"/>
    <property type="evidence" value="ECO:0007669"/>
    <property type="project" value="Ensembl"/>
</dbReference>
<name>A0A6I8P3D7_ORNAN</name>
<dbReference type="InterPro" id="IPR019513">
    <property type="entry name" value="Centromere_CenpF_leu-rich_rpt"/>
</dbReference>
<dbReference type="GO" id="GO:0015031">
    <property type="term" value="P:protein transport"/>
    <property type="evidence" value="ECO:0007669"/>
    <property type="project" value="Ensembl"/>
</dbReference>
<dbReference type="GO" id="GO:0016363">
    <property type="term" value="C:nuclear matrix"/>
    <property type="evidence" value="ECO:0007669"/>
    <property type="project" value="Ensembl"/>
</dbReference>
<feature type="coiled-coil region" evidence="1">
    <location>
        <begin position="845"/>
        <end position="900"/>
    </location>
</feature>
<feature type="compositionally biased region" description="Polar residues" evidence="2">
    <location>
        <begin position="2969"/>
        <end position="2982"/>
    </location>
</feature>
<dbReference type="OMA" id="EQPNEQH"/>
<dbReference type="GO" id="GO:0070840">
    <property type="term" value="F:dynein complex binding"/>
    <property type="evidence" value="ECO:0000318"/>
    <property type="project" value="GO_Central"/>
</dbReference>
<protein>
    <submittedName>
        <fullName evidence="6">Centromere protein F</fullName>
    </submittedName>
</protein>
<evidence type="ECO:0000256" key="2">
    <source>
        <dbReference type="SAM" id="MobiDB-lite"/>
    </source>
</evidence>
<dbReference type="GO" id="GO:0030496">
    <property type="term" value="C:midbody"/>
    <property type="evidence" value="ECO:0007669"/>
    <property type="project" value="Ensembl"/>
</dbReference>
<feature type="coiled-coil region" evidence="1">
    <location>
        <begin position="2062"/>
        <end position="2480"/>
    </location>
</feature>
<dbReference type="GO" id="GO:0051310">
    <property type="term" value="P:metaphase chromosome alignment"/>
    <property type="evidence" value="ECO:0000318"/>
    <property type="project" value="GO_Central"/>
</dbReference>
<dbReference type="GeneTree" id="ENSGT00730000111187"/>
<dbReference type="GO" id="GO:0140297">
    <property type="term" value="F:DNA-binding transcription factor binding"/>
    <property type="evidence" value="ECO:0007669"/>
    <property type="project" value="Ensembl"/>
</dbReference>
<dbReference type="GO" id="GO:0045892">
    <property type="term" value="P:negative regulation of DNA-templated transcription"/>
    <property type="evidence" value="ECO:0007669"/>
    <property type="project" value="Ensembl"/>
</dbReference>
<dbReference type="GO" id="GO:0000940">
    <property type="term" value="C:outer kinetochore"/>
    <property type="evidence" value="ECO:0007669"/>
    <property type="project" value="Ensembl"/>
</dbReference>
<feature type="region of interest" description="Disordered" evidence="2">
    <location>
        <begin position="1749"/>
        <end position="1788"/>
    </location>
</feature>
<dbReference type="GO" id="GO:0021591">
    <property type="term" value="P:ventricular system development"/>
    <property type="evidence" value="ECO:0007669"/>
    <property type="project" value="Ensembl"/>
</dbReference>
<feature type="compositionally biased region" description="Polar residues" evidence="2">
    <location>
        <begin position="2766"/>
        <end position="2775"/>
    </location>
</feature>
<dbReference type="InParanoid" id="A0A6I8P3D7"/>
<feature type="coiled-coil region" evidence="1">
    <location>
        <begin position="926"/>
        <end position="1016"/>
    </location>
</feature>
<evidence type="ECO:0000313" key="6">
    <source>
        <dbReference type="Ensembl" id="ENSOANP00000047483.1"/>
    </source>
</evidence>
<dbReference type="FunCoup" id="A0A6I8P3D7">
    <property type="interactions" value="976"/>
</dbReference>
<keyword evidence="1" id="KW-0175">Coiled coil</keyword>
<dbReference type="SUPFAM" id="SSF57997">
    <property type="entry name" value="Tropomyosin"/>
    <property type="match status" value="1"/>
</dbReference>
<feature type="domain" description="Centromere protein Cenp-F leucine-rich repeat-containing" evidence="3">
    <location>
        <begin position="1939"/>
        <end position="2058"/>
    </location>
</feature>
<dbReference type="Pfam" id="PF10473">
    <property type="entry name" value="CENP-F_leu_zip"/>
    <property type="match status" value="2"/>
</dbReference>
<feature type="coiled-coil region" evidence="1">
    <location>
        <begin position="1877"/>
        <end position="1911"/>
    </location>
</feature>
<dbReference type="PANTHER" id="PTHR18874">
    <property type="entry name" value="CMF/LEK/CENP CELL DIVISION-RELATED"/>
    <property type="match status" value="1"/>
</dbReference>
<dbReference type="GO" id="GO:0000775">
    <property type="term" value="C:chromosome, centromeric region"/>
    <property type="evidence" value="ECO:0000318"/>
    <property type="project" value="GO_Central"/>
</dbReference>
<dbReference type="GO" id="GO:0001822">
    <property type="term" value="P:kidney development"/>
    <property type="evidence" value="ECO:0007669"/>
    <property type="project" value="Ensembl"/>
</dbReference>
<feature type="coiled-coil region" evidence="1">
    <location>
        <begin position="13"/>
        <end position="131"/>
    </location>
</feature>
<feature type="region of interest" description="Disordered" evidence="2">
    <location>
        <begin position="2766"/>
        <end position="2849"/>
    </location>
</feature>
<dbReference type="PANTHER" id="PTHR18874:SF10">
    <property type="entry name" value="CENTROMERE PROTEIN F"/>
    <property type="match status" value="1"/>
</dbReference>
<feature type="coiled-coil region" evidence="1">
    <location>
        <begin position="1173"/>
        <end position="1371"/>
    </location>
</feature>
<dbReference type="GO" id="GO:0010389">
    <property type="term" value="P:regulation of G2/M transition of mitotic cell cycle"/>
    <property type="evidence" value="ECO:0000318"/>
    <property type="project" value="GO_Central"/>
</dbReference>
<proteinExistence type="predicted"/>
<feature type="region of interest" description="Disordered" evidence="2">
    <location>
        <begin position="131"/>
        <end position="157"/>
    </location>
</feature>
<feature type="coiled-coil region" evidence="1">
    <location>
        <begin position="1598"/>
        <end position="1695"/>
    </location>
</feature>
<evidence type="ECO:0000259" key="4">
    <source>
        <dbReference type="Pfam" id="PF10481"/>
    </source>
</evidence>
<evidence type="ECO:0000313" key="7">
    <source>
        <dbReference type="Proteomes" id="UP000002279"/>
    </source>
</evidence>
<reference evidence="6" key="2">
    <citation type="submission" date="2025-09" db="UniProtKB">
        <authorList>
            <consortium name="Ensembl"/>
        </authorList>
    </citation>
    <scope>IDENTIFICATION</scope>
    <source>
        <strain evidence="6">Glennie</strain>
    </source>
</reference>
<dbReference type="Ensembl" id="ENSOANT00000064803.1">
    <property type="protein sequence ID" value="ENSOANP00000047483.1"/>
    <property type="gene ID" value="ENSOANG00000008524.3"/>
</dbReference>
<feature type="coiled-coil region" evidence="1">
    <location>
        <begin position="164"/>
        <end position="191"/>
    </location>
</feature>
<gene>
    <name evidence="6" type="primary">CENPF</name>
</gene>
<feature type="coiled-coil region" evidence="1">
    <location>
        <begin position="1943"/>
        <end position="2033"/>
    </location>
</feature>
<dbReference type="GO" id="GO:0005737">
    <property type="term" value="C:cytoplasm"/>
    <property type="evidence" value="ECO:0007669"/>
    <property type="project" value="Ensembl"/>
</dbReference>
<evidence type="ECO:0000259" key="3">
    <source>
        <dbReference type="Pfam" id="PF10473"/>
    </source>
</evidence>
<feature type="compositionally biased region" description="Polar residues" evidence="2">
    <location>
        <begin position="479"/>
        <end position="489"/>
    </location>
</feature>
<dbReference type="Bgee" id="ENSOANG00000008524">
    <property type="expression patterns" value="Expressed in fibroblast and 7 other cell types or tissues"/>
</dbReference>
<dbReference type="InterPro" id="IPR018302">
    <property type="entry name" value="CenpF/LEK1_Rb-prot-bd"/>
</dbReference>
<feature type="coiled-coil region" evidence="1">
    <location>
        <begin position="2534"/>
        <end position="2579"/>
    </location>
</feature>
<feature type="coiled-coil region" evidence="1">
    <location>
        <begin position="269"/>
        <end position="434"/>
    </location>
</feature>
<evidence type="ECO:0000259" key="5">
    <source>
        <dbReference type="Pfam" id="PF10490"/>
    </source>
</evidence>
<feature type="domain" description="Kinetochore protein Cenp-F/LEK1 Rb protein-binding" evidence="5">
    <location>
        <begin position="2838"/>
        <end position="2882"/>
    </location>
</feature>
<organism evidence="6 7">
    <name type="scientific">Ornithorhynchus anatinus</name>
    <name type="common">Duckbill platypus</name>
    <dbReference type="NCBI Taxonomy" id="9258"/>
    <lineage>
        <taxon>Eukaryota</taxon>
        <taxon>Metazoa</taxon>
        <taxon>Chordata</taxon>
        <taxon>Craniata</taxon>
        <taxon>Vertebrata</taxon>
        <taxon>Euteleostomi</taxon>
        <taxon>Mammalia</taxon>
        <taxon>Monotremata</taxon>
        <taxon>Ornithorhynchidae</taxon>
        <taxon>Ornithorhynchus</taxon>
    </lineage>
</organism>
<feature type="region of interest" description="Disordered" evidence="2">
    <location>
        <begin position="463"/>
        <end position="489"/>
    </location>
</feature>
<feature type="compositionally biased region" description="Polar residues" evidence="2">
    <location>
        <begin position="2889"/>
        <end position="2921"/>
    </location>
</feature>
<dbReference type="InterPro" id="IPR018463">
    <property type="entry name" value="Centromere_CenpF_N"/>
</dbReference>
<keyword evidence="7" id="KW-1185">Reference proteome</keyword>
<dbReference type="GO" id="GO:0000278">
    <property type="term" value="P:mitotic cell cycle"/>
    <property type="evidence" value="ECO:0000318"/>
    <property type="project" value="GO_Central"/>
</dbReference>
<dbReference type="Pfam" id="PF10490">
    <property type="entry name" value="CENP-F_C_Rb_bdg"/>
    <property type="match status" value="1"/>
</dbReference>
<dbReference type="Gene3D" id="1.10.287.1490">
    <property type="match status" value="1"/>
</dbReference>
<feature type="compositionally biased region" description="Polar residues" evidence="2">
    <location>
        <begin position="2938"/>
        <end position="2950"/>
    </location>
</feature>
<dbReference type="GO" id="GO:0005634">
    <property type="term" value="C:nucleus"/>
    <property type="evidence" value="ECO:0000318"/>
    <property type="project" value="GO_Central"/>
</dbReference>